<dbReference type="Pfam" id="PF00990">
    <property type="entry name" value="GGDEF"/>
    <property type="match status" value="1"/>
</dbReference>
<comment type="subcellular location">
    <subcellularLocation>
        <location evidence="1">Cell membrane</location>
        <topology evidence="1">Multi-pass membrane protein</topology>
    </subcellularLocation>
</comment>
<evidence type="ECO:0000256" key="2">
    <source>
        <dbReference type="ARBA" id="ARBA00022475"/>
    </source>
</evidence>
<dbReference type="InterPro" id="IPR050706">
    <property type="entry name" value="Cyclic-di-GMP_PDE-like"/>
</dbReference>
<dbReference type="CDD" id="cd12912">
    <property type="entry name" value="PDC2_MCP_like"/>
    <property type="match status" value="1"/>
</dbReference>
<name>A0A3N0J155_9ACTN</name>
<dbReference type="InterPro" id="IPR043128">
    <property type="entry name" value="Rev_trsase/Diguanyl_cyclase"/>
</dbReference>
<evidence type="ECO:0000256" key="5">
    <source>
        <dbReference type="ARBA" id="ARBA00023136"/>
    </source>
</evidence>
<dbReference type="RefSeq" id="WP_114545610.1">
    <property type="nucleotide sequence ID" value="NZ_PPTT01000006.1"/>
</dbReference>
<dbReference type="Pfam" id="PF00563">
    <property type="entry name" value="EAL"/>
    <property type="match status" value="1"/>
</dbReference>
<feature type="transmembrane region" description="Helical" evidence="6">
    <location>
        <begin position="292"/>
        <end position="317"/>
    </location>
</feature>
<reference evidence="12" key="2">
    <citation type="submission" date="2018-05" db="EMBL/GenBank/DDBJ databases">
        <title>Genome Sequencing of selected type strains of the family Eggerthellaceae.</title>
        <authorList>
            <person name="Danylec N."/>
            <person name="Stoll D.A."/>
            <person name="Doetsch A."/>
            <person name="Huch M."/>
        </authorList>
    </citation>
    <scope>NUCLEOTIDE SEQUENCE [LARGE SCALE GENOMIC DNA]</scope>
    <source>
        <strain evidence="12">DSM 16107</strain>
    </source>
</reference>
<dbReference type="Gene3D" id="3.30.70.270">
    <property type="match status" value="1"/>
</dbReference>
<evidence type="ECO:0000259" key="7">
    <source>
        <dbReference type="PROSITE" id="PS50883"/>
    </source>
</evidence>
<dbReference type="PROSITE" id="PS50887">
    <property type="entry name" value="GGDEF"/>
    <property type="match status" value="1"/>
</dbReference>
<dbReference type="Pfam" id="PF02743">
    <property type="entry name" value="dCache_1"/>
    <property type="match status" value="1"/>
</dbReference>
<dbReference type="PANTHER" id="PTHR33121">
    <property type="entry name" value="CYCLIC DI-GMP PHOSPHODIESTERASE PDEF"/>
    <property type="match status" value="1"/>
</dbReference>
<keyword evidence="4 6" id="KW-1133">Transmembrane helix</keyword>
<protein>
    <submittedName>
        <fullName evidence="10">GGDEF domain-containing protein</fullName>
    </submittedName>
</protein>
<dbReference type="InterPro" id="IPR000160">
    <property type="entry name" value="GGDEF_dom"/>
</dbReference>
<reference evidence="9 11" key="1">
    <citation type="journal article" date="2018" name="Elife">
        <title>Discovery and characterization of a prevalent human gut bacterial enzyme sufficient for the inactivation of a family of plant toxins.</title>
        <authorList>
            <person name="Koppel N."/>
            <person name="Bisanz J.E."/>
            <person name="Pandelia M.E."/>
            <person name="Turnbaugh P.J."/>
            <person name="Balskus E.P."/>
        </authorList>
    </citation>
    <scope>NUCLEOTIDE SEQUENCE [LARGE SCALE GENOMIC DNA]</scope>
    <source>
        <strain evidence="9 11">DSM 16107</strain>
    </source>
</reference>
<organism evidence="10 12">
    <name type="scientific">Eggerthella sinensis</name>
    <dbReference type="NCBI Taxonomy" id="242230"/>
    <lineage>
        <taxon>Bacteria</taxon>
        <taxon>Bacillati</taxon>
        <taxon>Actinomycetota</taxon>
        <taxon>Coriobacteriia</taxon>
        <taxon>Eggerthellales</taxon>
        <taxon>Eggerthellaceae</taxon>
        <taxon>Eggerthella</taxon>
    </lineage>
</organism>
<evidence type="ECO:0000313" key="9">
    <source>
        <dbReference type="EMBL" id="RDB70142.1"/>
    </source>
</evidence>
<dbReference type="OrthoDB" id="9805474at2"/>
<dbReference type="InterPro" id="IPR033479">
    <property type="entry name" value="dCache_1"/>
</dbReference>
<dbReference type="InterPro" id="IPR001633">
    <property type="entry name" value="EAL_dom"/>
</dbReference>
<keyword evidence="2" id="KW-1003">Cell membrane</keyword>
<evidence type="ECO:0000256" key="4">
    <source>
        <dbReference type="ARBA" id="ARBA00022989"/>
    </source>
</evidence>
<dbReference type="PANTHER" id="PTHR33121:SF70">
    <property type="entry name" value="SIGNALING PROTEIN YKOW"/>
    <property type="match status" value="1"/>
</dbReference>
<dbReference type="CDD" id="cd01948">
    <property type="entry name" value="EAL"/>
    <property type="match status" value="1"/>
</dbReference>
<keyword evidence="5 6" id="KW-0472">Membrane</keyword>
<dbReference type="Proteomes" id="UP000270112">
    <property type="component" value="Unassembled WGS sequence"/>
</dbReference>
<reference evidence="10" key="3">
    <citation type="journal article" date="2019" name="Microbiol. Resour. Announc.">
        <title>Draft Genome Sequences of Type Strains of Gordonibacter faecihominis, Paraeggerthella hongkongensis, Parvibacter caecicola,Slackia equolifaciens, Slackia faecicanis, and Slackia isoflavoniconvertens.</title>
        <authorList>
            <person name="Danylec N."/>
            <person name="Stoll D.A."/>
            <person name="Dotsch A."/>
            <person name="Huch M."/>
        </authorList>
    </citation>
    <scope>NUCLEOTIDE SEQUENCE</scope>
    <source>
        <strain evidence="10">DSM 16107</strain>
    </source>
</reference>
<dbReference type="InterPro" id="IPR029787">
    <property type="entry name" value="Nucleotide_cyclase"/>
</dbReference>
<dbReference type="PROSITE" id="PS50883">
    <property type="entry name" value="EAL"/>
    <property type="match status" value="1"/>
</dbReference>
<proteinExistence type="predicted"/>
<dbReference type="SMART" id="SM00052">
    <property type="entry name" value="EAL"/>
    <property type="match status" value="1"/>
</dbReference>
<feature type="domain" description="GGDEF" evidence="8">
    <location>
        <begin position="358"/>
        <end position="493"/>
    </location>
</feature>
<dbReference type="SUPFAM" id="SSF55073">
    <property type="entry name" value="Nucleotide cyclase"/>
    <property type="match status" value="1"/>
</dbReference>
<feature type="domain" description="EAL" evidence="7">
    <location>
        <begin position="502"/>
        <end position="757"/>
    </location>
</feature>
<gene>
    <name evidence="9" type="ORF">C1876_04940</name>
    <name evidence="10" type="ORF">DMP09_05635</name>
</gene>
<dbReference type="GO" id="GO:0071111">
    <property type="term" value="F:cyclic-guanylate-specific phosphodiesterase activity"/>
    <property type="evidence" value="ECO:0007669"/>
    <property type="project" value="InterPro"/>
</dbReference>
<dbReference type="EMBL" id="PPTT01000006">
    <property type="protein sequence ID" value="RDB70142.1"/>
    <property type="molecule type" value="Genomic_DNA"/>
</dbReference>
<dbReference type="GO" id="GO:0005886">
    <property type="term" value="C:plasma membrane"/>
    <property type="evidence" value="ECO:0007669"/>
    <property type="project" value="UniProtKB-SubCell"/>
</dbReference>
<dbReference type="Proteomes" id="UP000253817">
    <property type="component" value="Unassembled WGS sequence"/>
</dbReference>
<dbReference type="SMART" id="SM00267">
    <property type="entry name" value="GGDEF"/>
    <property type="match status" value="1"/>
</dbReference>
<dbReference type="Gene3D" id="3.20.20.450">
    <property type="entry name" value="EAL domain"/>
    <property type="match status" value="1"/>
</dbReference>
<comment type="caution">
    <text evidence="10">The sequence shown here is derived from an EMBL/GenBank/DDBJ whole genome shotgun (WGS) entry which is preliminary data.</text>
</comment>
<evidence type="ECO:0000259" key="8">
    <source>
        <dbReference type="PROSITE" id="PS50887"/>
    </source>
</evidence>
<sequence>MGRTHRRMPAFKGSLKLSLATFALACIVVGTFSFQYYQQLQSTIRAESGGYLQEIATRIGANIDRTIADNYSFLHTVSSGLHTAQVTTFSRFAAVVEAQREGWEFQDIMLIDADGKAYASTGEPVKLDNDAYFMDAVSEGRAVISNAQMIDNEERIALSIPLENITMDGTPMVAMAAVYEPASFDETLSMSSFDGQSFSCIIDRGGTIVVRSSSPSALELGYNVLTTIGQSELDQDDSLESMKSSMAAEGKGQIGFTIDDVRYYAVYTPIAPQNWYLLTFVPASVVNARSDMMLGATLLMCGVVTAAFAALVAFLLFTSSRNRRKLEHIAYVDDVTSGHTIQRFYDLAQQSLSATDRPRYALVYTNMEKFKVLNEQFGRRSCDDLLRMFSETIESGLRPGEYIGRQSADNFCILIEFDGEPWLRERFAEWYRIAERFLEENQPQWNLPIVEFGIFVIDNDELPFPQMIDRAKLALRESPQAIGGKIRYAVYDDEVRRLLVREKQLEDMMERAMLEGEFQVYLQPKYRLPERVVGGSEALTRWVSASEGMIFPDEFIPLFEKNGFIVTLDLHVFEEVCRTLRGWIDRGLTPPKTSVNCSRAHVKSKNFLDAYRAIADRYRIPERLIEIELTEGIVMEDSHRLIEVIEDIHEAGFDCSIDDFGSGYSSLNMIQSIPADTLKLDKIFFRNRTKDPARTRSVVQSIVSMAQALNMDTVAEGVEYEDQVDMLEEIGCDYVQGYVFARPMPIADFERLAFGEETNEEGEER</sequence>
<keyword evidence="3 6" id="KW-0812">Transmembrane</keyword>
<evidence type="ECO:0000256" key="6">
    <source>
        <dbReference type="SAM" id="Phobius"/>
    </source>
</evidence>
<evidence type="ECO:0000313" key="12">
    <source>
        <dbReference type="Proteomes" id="UP000270112"/>
    </source>
</evidence>
<dbReference type="SUPFAM" id="SSF141868">
    <property type="entry name" value="EAL domain-like"/>
    <property type="match status" value="1"/>
</dbReference>
<evidence type="ECO:0000256" key="1">
    <source>
        <dbReference type="ARBA" id="ARBA00004651"/>
    </source>
</evidence>
<dbReference type="Gene3D" id="3.30.450.20">
    <property type="entry name" value="PAS domain"/>
    <property type="match status" value="1"/>
</dbReference>
<evidence type="ECO:0000313" key="10">
    <source>
        <dbReference type="EMBL" id="RNM42322.1"/>
    </source>
</evidence>
<evidence type="ECO:0000256" key="3">
    <source>
        <dbReference type="ARBA" id="ARBA00022692"/>
    </source>
</evidence>
<dbReference type="EMBL" id="QICC01000015">
    <property type="protein sequence ID" value="RNM42322.1"/>
    <property type="molecule type" value="Genomic_DNA"/>
</dbReference>
<evidence type="ECO:0000313" key="11">
    <source>
        <dbReference type="Proteomes" id="UP000253817"/>
    </source>
</evidence>
<dbReference type="InterPro" id="IPR035919">
    <property type="entry name" value="EAL_sf"/>
</dbReference>
<dbReference type="AlphaFoldDB" id="A0A3N0J155"/>
<keyword evidence="11" id="KW-1185">Reference proteome</keyword>
<accession>A0A3N0J155</accession>